<reference evidence="3" key="1">
    <citation type="journal article" date="2014" name="Genome Announc.">
        <title>Genome sequence and annotation of Acremonium chrysogenum, producer of the beta-lactam antibiotic cephalosporin C.</title>
        <authorList>
            <person name="Terfehr D."/>
            <person name="Dahlmann T.A."/>
            <person name="Specht T."/>
            <person name="Zadra I."/>
            <person name="Kuernsteiner H."/>
            <person name="Kueck U."/>
        </authorList>
    </citation>
    <scope>NUCLEOTIDE SEQUENCE [LARGE SCALE GENOMIC DNA]</scope>
    <source>
        <strain evidence="3">ATCC 11550 / CBS 779.69 / DSM 880 / IAM 14645 / JCM 23072 / IMI 49137</strain>
    </source>
</reference>
<dbReference type="PANTHER" id="PTHR40624">
    <property type="entry name" value="BIOSYNTHESIS MONOOXYGENASE, PUTATIVE (AFU_ORTHOLOGUE AFUA_1G12025)-RELATED"/>
    <property type="match status" value="1"/>
</dbReference>
<name>A0A086SV96_HAPC1</name>
<comment type="caution">
    <text evidence="2">The sequence shown here is derived from an EMBL/GenBank/DDBJ whole genome shotgun (WGS) entry which is preliminary data.</text>
</comment>
<dbReference type="PROSITE" id="PS51725">
    <property type="entry name" value="ABM"/>
    <property type="match status" value="1"/>
</dbReference>
<proteinExistence type="predicted"/>
<dbReference type="PANTHER" id="PTHR40624:SF1">
    <property type="entry name" value="BIOSYNTHESIS MONOOXYGENASE, PUTATIVE (AFU_ORTHOLOGUE AFUA_1G12025)-RELATED"/>
    <property type="match status" value="1"/>
</dbReference>
<protein>
    <recommendedName>
        <fullName evidence="1">ABM domain-containing protein</fullName>
    </recommendedName>
</protein>
<dbReference type="Pfam" id="PF03992">
    <property type="entry name" value="ABM"/>
    <property type="match status" value="1"/>
</dbReference>
<evidence type="ECO:0000313" key="3">
    <source>
        <dbReference type="Proteomes" id="UP000029964"/>
    </source>
</evidence>
<evidence type="ECO:0000259" key="1">
    <source>
        <dbReference type="PROSITE" id="PS51725"/>
    </source>
</evidence>
<dbReference type="AlphaFoldDB" id="A0A086SV96"/>
<organism evidence="2 3">
    <name type="scientific">Hapsidospora chrysogenum (strain ATCC 11550 / CBS 779.69 / DSM 880 / IAM 14645 / JCM 23072 / IMI 49137)</name>
    <name type="common">Acremonium chrysogenum</name>
    <dbReference type="NCBI Taxonomy" id="857340"/>
    <lineage>
        <taxon>Eukaryota</taxon>
        <taxon>Fungi</taxon>
        <taxon>Dikarya</taxon>
        <taxon>Ascomycota</taxon>
        <taxon>Pezizomycotina</taxon>
        <taxon>Sordariomycetes</taxon>
        <taxon>Hypocreomycetidae</taxon>
        <taxon>Hypocreales</taxon>
        <taxon>Bionectriaceae</taxon>
        <taxon>Hapsidospora</taxon>
    </lineage>
</organism>
<dbReference type="EMBL" id="JPKY01000150">
    <property type="protein sequence ID" value="KFH41028.1"/>
    <property type="molecule type" value="Genomic_DNA"/>
</dbReference>
<gene>
    <name evidence="2" type="ORF">ACRE_082600</name>
</gene>
<dbReference type="InterPro" id="IPR007138">
    <property type="entry name" value="ABM_dom"/>
</dbReference>
<feature type="domain" description="ABM" evidence="1">
    <location>
        <begin position="5"/>
        <end position="98"/>
    </location>
</feature>
<dbReference type="Gene3D" id="3.30.70.100">
    <property type="match status" value="1"/>
</dbReference>
<keyword evidence="3" id="KW-1185">Reference proteome</keyword>
<dbReference type="SUPFAM" id="SSF54909">
    <property type="entry name" value="Dimeric alpha+beta barrel"/>
    <property type="match status" value="2"/>
</dbReference>
<dbReference type="OrthoDB" id="4520428at2759"/>
<accession>A0A086SV96</accession>
<sequence>MSGKLLIVEKLPASDGKLRDELIERIADIANDVEKNEPGCTKYAVFVPKEDDGKTVWVVKEYTDQAACDLYLNSQNVKDIKSWLETLPVFTEDDPPVIHELQYISSDFEFSRPGARTIADPHVIFAELHYIPGGVASSIPYWKAVVDTGRDKEPGTLAYGILRDSSKEDKLASFEVYESPEYLKDVHVPSDAITQSIKNTKHLRTGLKHNILKKVAGYLYK</sequence>
<dbReference type="InterPro" id="IPR011008">
    <property type="entry name" value="Dimeric_a/b-barrel"/>
</dbReference>
<dbReference type="Proteomes" id="UP000029964">
    <property type="component" value="Unassembled WGS sequence"/>
</dbReference>
<evidence type="ECO:0000313" key="2">
    <source>
        <dbReference type="EMBL" id="KFH41028.1"/>
    </source>
</evidence>
<dbReference type="HOGENOM" id="CLU_109937_0_0_1"/>